<evidence type="ECO:0000313" key="2">
    <source>
        <dbReference type="EMBL" id="GEA83029.1"/>
    </source>
</evidence>
<protein>
    <submittedName>
        <fullName evidence="2">Uncharacterized protein</fullName>
    </submittedName>
</protein>
<feature type="region of interest" description="Disordered" evidence="1">
    <location>
        <begin position="41"/>
        <end position="81"/>
    </location>
</feature>
<reference evidence="2 3" key="1">
    <citation type="submission" date="2019-06" db="EMBL/GenBank/DDBJ databases">
        <title>Whole genome shotgun sequence of Cellulomonas gelida NBRC 3748.</title>
        <authorList>
            <person name="Hosoyama A."/>
            <person name="Uohara A."/>
            <person name="Ohji S."/>
            <person name="Ichikawa N."/>
        </authorList>
    </citation>
    <scope>NUCLEOTIDE SEQUENCE [LARGE SCALE GENOMIC DNA]</scope>
    <source>
        <strain evidence="2 3">NBRC 3748</strain>
    </source>
</reference>
<comment type="caution">
    <text evidence="2">The sequence shown here is derived from an EMBL/GenBank/DDBJ whole genome shotgun (WGS) entry which is preliminary data.</text>
</comment>
<evidence type="ECO:0000313" key="3">
    <source>
        <dbReference type="Proteomes" id="UP000320461"/>
    </source>
</evidence>
<dbReference type="EMBL" id="BJLQ01000002">
    <property type="protein sequence ID" value="GEA83029.1"/>
    <property type="molecule type" value="Genomic_DNA"/>
</dbReference>
<sequence length="111" mass="11831">MPDVEVGLRTVVGHEDLAVLERVHRPRVDVQVGVELLHRDRQATGAKESAEAARRQALAERRGNSPGDEDVPGQMVRPPGESVRALCHGIPAYPTAGPMDAADAVSRPTPG</sequence>
<proteinExistence type="predicted"/>
<dbReference type="AntiFam" id="ANF00280">
    <property type="entry name" value="Spurious ORF (shadow ORF of PyrG)"/>
</dbReference>
<feature type="compositionally biased region" description="Basic and acidic residues" evidence="1">
    <location>
        <begin position="41"/>
        <end position="63"/>
    </location>
</feature>
<dbReference type="Proteomes" id="UP000320461">
    <property type="component" value="Unassembled WGS sequence"/>
</dbReference>
<gene>
    <name evidence="2" type="ORF">CGE01nite_02800</name>
</gene>
<name>A0A4Y3KF63_9CELL</name>
<dbReference type="AlphaFoldDB" id="A0A4Y3KF63"/>
<evidence type="ECO:0000256" key="1">
    <source>
        <dbReference type="SAM" id="MobiDB-lite"/>
    </source>
</evidence>
<accession>A0A4Y3KF63</accession>
<keyword evidence="3" id="KW-1185">Reference proteome</keyword>
<organism evidence="2 3">
    <name type="scientific">Cellulomonas gelida</name>
    <dbReference type="NCBI Taxonomy" id="1712"/>
    <lineage>
        <taxon>Bacteria</taxon>
        <taxon>Bacillati</taxon>
        <taxon>Actinomycetota</taxon>
        <taxon>Actinomycetes</taxon>
        <taxon>Micrococcales</taxon>
        <taxon>Cellulomonadaceae</taxon>
        <taxon>Cellulomonas</taxon>
    </lineage>
</organism>